<accession>F0VMH0</accession>
<proteinExistence type="predicted"/>
<dbReference type="GeneID" id="13446622"/>
<keyword evidence="4" id="KW-1185">Reference proteome</keyword>
<dbReference type="VEuPathDB" id="ToxoDB:NCLIV_053420"/>
<dbReference type="InParanoid" id="F0VMH0"/>
<keyword evidence="1" id="KW-0732">Signal</keyword>
<reference evidence="2" key="2">
    <citation type="submission" date="2011-03" db="EMBL/GenBank/DDBJ databases">
        <title>Comparative genomics and transcriptomics of Neospora caninum and Toxoplasma gondii.</title>
        <authorList>
            <person name="Reid A.J."/>
            <person name="Sohal A."/>
            <person name="Harris D."/>
            <person name="Quail M."/>
            <person name="Sanders M."/>
            <person name="Berriman M."/>
            <person name="Wastling J.M."/>
            <person name="Pain A."/>
        </authorList>
    </citation>
    <scope>NUCLEOTIDE SEQUENCE</scope>
    <source>
        <strain evidence="2">Liverpool</strain>
    </source>
</reference>
<dbReference type="eggNOG" id="ENOG502QZTD">
    <property type="taxonomic scope" value="Eukaryota"/>
</dbReference>
<dbReference type="OMA" id="SAIMHIH"/>
<dbReference type="AlphaFoldDB" id="F0VMH0"/>
<feature type="signal peptide" evidence="1">
    <location>
        <begin position="1"/>
        <end position="29"/>
    </location>
</feature>
<evidence type="ECO:0000313" key="2">
    <source>
        <dbReference type="EMBL" id="CBZ54916.1"/>
    </source>
</evidence>
<feature type="chain" id="PRO_5007655280" evidence="1">
    <location>
        <begin position="30"/>
        <end position="342"/>
    </location>
</feature>
<dbReference type="Proteomes" id="UP000007494">
    <property type="component" value="Chromosome XI"/>
</dbReference>
<reference evidence="4" key="3">
    <citation type="journal article" date="2012" name="PLoS Pathog.">
        <title>Comparative genomics of the apicomplexan parasites Toxoplasma gondii and Neospora caninum: Coccidia differing in host range and transmission strategy.</title>
        <authorList>
            <person name="Reid A.J."/>
            <person name="Vermont S.J."/>
            <person name="Cotton J.A."/>
            <person name="Harris D."/>
            <person name="Hill-Cawthorne G.A."/>
            <person name="Konen-Waisman S."/>
            <person name="Latham S.M."/>
            <person name="Mourier T."/>
            <person name="Norton R."/>
            <person name="Quail M.A."/>
            <person name="Sanders M."/>
            <person name="Shanmugam D."/>
            <person name="Sohal A."/>
            <person name="Wasmuth J.D."/>
            <person name="Brunk B."/>
            <person name="Grigg M.E."/>
            <person name="Howard J.C."/>
            <person name="Parkinson J."/>
            <person name="Roos D.S."/>
            <person name="Trees A.J."/>
            <person name="Berriman M."/>
            <person name="Pain A."/>
            <person name="Wastling J.M."/>
        </authorList>
    </citation>
    <scope>NUCLEOTIDE SEQUENCE [LARGE SCALE GENOMIC DNA]</scope>
    <source>
        <strain evidence="4">Liverpool</strain>
    </source>
</reference>
<dbReference type="EMBL" id="LN714486">
    <property type="protein sequence ID" value="CEL69638.1"/>
    <property type="molecule type" value="Genomic_DNA"/>
</dbReference>
<reference evidence="2" key="1">
    <citation type="submission" date="2011-02" db="EMBL/GenBank/DDBJ databases">
        <authorList>
            <person name="Aslett M."/>
        </authorList>
    </citation>
    <scope>NUCLEOTIDE SEQUENCE</scope>
    <source>
        <strain evidence="2">Liverpool</strain>
    </source>
</reference>
<evidence type="ECO:0000313" key="3">
    <source>
        <dbReference type="EMBL" id="CEL69638.1"/>
    </source>
</evidence>
<dbReference type="OrthoDB" id="331178at2759"/>
<evidence type="ECO:0000313" key="4">
    <source>
        <dbReference type="Proteomes" id="UP000007494"/>
    </source>
</evidence>
<dbReference type="EMBL" id="FR823392">
    <property type="protein sequence ID" value="CBZ54916.1"/>
    <property type="molecule type" value="Genomic_DNA"/>
</dbReference>
<evidence type="ECO:0000256" key="1">
    <source>
        <dbReference type="SAM" id="SignalP"/>
    </source>
</evidence>
<reference evidence="3" key="4">
    <citation type="journal article" date="2015" name="PLoS ONE">
        <title>Comprehensive Evaluation of Toxoplasma gondii VEG and Neospora caninum LIV Genomes with Tachyzoite Stage Transcriptome and Proteome Defines Novel Transcript Features.</title>
        <authorList>
            <person name="Ramaprasad A."/>
            <person name="Mourier T."/>
            <person name="Naeem R."/>
            <person name="Malas T.B."/>
            <person name="Moussa E."/>
            <person name="Panigrahi A."/>
            <person name="Vermont S.J."/>
            <person name="Otto T.D."/>
            <person name="Wastling J."/>
            <person name="Pain A."/>
        </authorList>
    </citation>
    <scope>NUCLEOTIDE SEQUENCE</scope>
    <source>
        <strain evidence="3">Liverpool</strain>
    </source>
</reference>
<gene>
    <name evidence="3" type="ORF">BN1204_053420</name>
    <name evidence="2" type="ORF">NCLIV_053420</name>
</gene>
<dbReference type="RefSeq" id="XP_003884944.1">
    <property type="nucleotide sequence ID" value="XM_003884895.1"/>
</dbReference>
<name>F0VMH0_NEOCL</name>
<sequence length="342" mass="38218">MGIPRGWAALEASCALLTLFGTVVGPVSALVGTQKHQYRTSIRQVLPPGAWKKVRDGGCLVGLAPNLVVDPALPNINKTLAFPDFIGGQLCDWLDVQWLKHTTVGKAVLKKPTGLLKFFKRPSQFLFEDHLEVIITYIDLIDYERVSGINGHVPLPWAAARLRYNPPTHEFGESVVSFIARGGDPYSPTEVYFLLASEFSRRLRQDTSYTPDYVSADFAVSDRISEGTELGVVVEQPLLLQNFLIVDGACAFLDGRLQTTDLQLCRWADTLEKLYPSSSAIMHIHKLALFNSNPAGFLANIELQSPEYSHYGKLVRIFLKPSTPLAGIFQERHDYLIRKYRE</sequence>
<organism evidence="2 4">
    <name type="scientific">Neospora caninum (strain Liverpool)</name>
    <dbReference type="NCBI Taxonomy" id="572307"/>
    <lineage>
        <taxon>Eukaryota</taxon>
        <taxon>Sar</taxon>
        <taxon>Alveolata</taxon>
        <taxon>Apicomplexa</taxon>
        <taxon>Conoidasida</taxon>
        <taxon>Coccidia</taxon>
        <taxon>Eucoccidiorida</taxon>
        <taxon>Eimeriorina</taxon>
        <taxon>Sarcocystidae</taxon>
        <taxon>Neospora</taxon>
    </lineage>
</organism>
<protein>
    <submittedName>
        <fullName evidence="2">Uncharacterized protein</fullName>
    </submittedName>
</protein>